<reference evidence="7" key="1">
    <citation type="submission" date="2017-08" db="EMBL/GenBank/DDBJ databases">
        <title>Draft Genome Sequence of Kocuria varians 80.</title>
        <authorList>
            <person name="Minaev M."/>
            <person name="Kurbakov K.A."/>
            <person name="Solodovnikova G.I."/>
            <person name="Kuznetsova O.A."/>
            <person name="Lisitsyn A.B."/>
        </authorList>
    </citation>
    <scope>NUCLEOTIDE SEQUENCE [LARGE SCALE GENOMIC DNA]</scope>
    <source>
        <strain evidence="7">80</strain>
    </source>
</reference>
<dbReference type="SMART" id="SM00895">
    <property type="entry name" value="FCD"/>
    <property type="match status" value="1"/>
</dbReference>
<dbReference type="RefSeq" id="WP_258924201.1">
    <property type="nucleotide sequence ID" value="NZ_CP059343.1"/>
</dbReference>
<dbReference type="SUPFAM" id="SSF48008">
    <property type="entry name" value="GntR ligand-binding domain-like"/>
    <property type="match status" value="1"/>
</dbReference>
<dbReference type="InterPro" id="IPR036388">
    <property type="entry name" value="WH-like_DNA-bd_sf"/>
</dbReference>
<organism evidence="6 7">
    <name type="scientific">Kocuria varians</name>
    <name type="common">Micrococcus varians</name>
    <dbReference type="NCBI Taxonomy" id="1272"/>
    <lineage>
        <taxon>Bacteria</taxon>
        <taxon>Bacillati</taxon>
        <taxon>Actinomycetota</taxon>
        <taxon>Actinomycetes</taxon>
        <taxon>Micrococcales</taxon>
        <taxon>Micrococcaceae</taxon>
        <taxon>Kocuria</taxon>
    </lineage>
</organism>
<dbReference type="EMBL" id="CP059343">
    <property type="protein sequence ID" value="QMS56222.1"/>
    <property type="molecule type" value="Genomic_DNA"/>
</dbReference>
<dbReference type="InterPro" id="IPR008920">
    <property type="entry name" value="TF_FadR/GntR_C"/>
</dbReference>
<evidence type="ECO:0000313" key="6">
    <source>
        <dbReference type="EMBL" id="QMS56222.1"/>
    </source>
</evidence>
<dbReference type="GO" id="GO:0003677">
    <property type="term" value="F:DNA binding"/>
    <property type="evidence" value="ECO:0007669"/>
    <property type="project" value="UniProtKB-KW"/>
</dbReference>
<dbReference type="Pfam" id="PF07729">
    <property type="entry name" value="FCD"/>
    <property type="match status" value="1"/>
</dbReference>
<keyword evidence="7" id="KW-1185">Reference proteome</keyword>
<keyword evidence="1" id="KW-0805">Transcription regulation</keyword>
<keyword evidence="2" id="KW-0238">DNA-binding</keyword>
<feature type="domain" description="HTH gntR-type" evidence="5">
    <location>
        <begin position="28"/>
        <end position="95"/>
    </location>
</feature>
<dbReference type="GO" id="GO:0003700">
    <property type="term" value="F:DNA-binding transcription factor activity"/>
    <property type="evidence" value="ECO:0007669"/>
    <property type="project" value="InterPro"/>
</dbReference>
<dbReference type="KEGG" id="kvr:CIB50_0000924"/>
<sequence>MNSAPEAHGNVGGTGDTGGSPAARSDAVQASAHAADRLRAMIADGALAPGTKLSEQAVSGELGISRNTLREASAMLAAENLVARLPNRGVFVTEPTTEDVRDLYAARLVLEPGAVLWGELEGPALARLREIVAAALAAEEAGDTPAMADANQRFHRELVALGGSHALLTDMDRALARMRLVFHAMTAEPGFHAGYAHRNAEVLSALEAGDRARAVELLRESLVAARDEILSRLG</sequence>
<dbReference type="Pfam" id="PF00392">
    <property type="entry name" value="GntR"/>
    <property type="match status" value="1"/>
</dbReference>
<evidence type="ECO:0000259" key="5">
    <source>
        <dbReference type="PROSITE" id="PS50949"/>
    </source>
</evidence>
<evidence type="ECO:0000256" key="2">
    <source>
        <dbReference type="ARBA" id="ARBA00023125"/>
    </source>
</evidence>
<name>A0A7D7Q3T8_KOCVA</name>
<protein>
    <submittedName>
        <fullName evidence="6">HTH-type transcriptional repressor YvoA</fullName>
    </submittedName>
</protein>
<dbReference type="Gene3D" id="1.20.120.530">
    <property type="entry name" value="GntR ligand-binding domain-like"/>
    <property type="match status" value="1"/>
</dbReference>
<gene>
    <name evidence="6" type="primary">yvoA</name>
    <name evidence="6" type="ORF">CIB50_0000924</name>
</gene>
<proteinExistence type="predicted"/>
<evidence type="ECO:0000256" key="4">
    <source>
        <dbReference type="SAM" id="MobiDB-lite"/>
    </source>
</evidence>
<dbReference type="Proteomes" id="UP000216825">
    <property type="component" value="Chromosome"/>
</dbReference>
<keyword evidence="3" id="KW-0804">Transcription</keyword>
<dbReference type="PROSITE" id="PS50949">
    <property type="entry name" value="HTH_GNTR"/>
    <property type="match status" value="1"/>
</dbReference>
<accession>A0A7D7Q3T8</accession>
<evidence type="ECO:0000313" key="7">
    <source>
        <dbReference type="Proteomes" id="UP000216825"/>
    </source>
</evidence>
<feature type="region of interest" description="Disordered" evidence="4">
    <location>
        <begin position="1"/>
        <end position="30"/>
    </location>
</feature>
<reference evidence="6 7" key="2">
    <citation type="submission" date="2020-07" db="EMBL/GenBank/DDBJ databases">
        <title>Genome of starter culture bacteria Kocuria salsicia reveals its technological properties and safety for usage in meat industry.</title>
        <authorList>
            <person name="Michael M."/>
            <person name="Konstantin K."/>
            <person name="Evgenii K."/>
            <person name="Galina S."/>
            <person name="Oksana K."/>
            <person name="Andrei L."/>
        </authorList>
    </citation>
    <scope>NUCLEOTIDE SEQUENCE [LARGE SCALE GENOMIC DNA]</scope>
    <source>
        <strain evidence="6 7">80</strain>
    </source>
</reference>
<dbReference type="Gene3D" id="1.10.10.10">
    <property type="entry name" value="Winged helix-like DNA-binding domain superfamily/Winged helix DNA-binding domain"/>
    <property type="match status" value="1"/>
</dbReference>
<dbReference type="PANTHER" id="PTHR43537">
    <property type="entry name" value="TRANSCRIPTIONAL REGULATOR, GNTR FAMILY"/>
    <property type="match status" value="1"/>
</dbReference>
<dbReference type="SMART" id="SM00345">
    <property type="entry name" value="HTH_GNTR"/>
    <property type="match status" value="1"/>
</dbReference>
<dbReference type="InterPro" id="IPR036390">
    <property type="entry name" value="WH_DNA-bd_sf"/>
</dbReference>
<dbReference type="PANTHER" id="PTHR43537:SF45">
    <property type="entry name" value="GNTR FAMILY REGULATORY PROTEIN"/>
    <property type="match status" value="1"/>
</dbReference>
<evidence type="ECO:0000256" key="1">
    <source>
        <dbReference type="ARBA" id="ARBA00023015"/>
    </source>
</evidence>
<dbReference type="CDD" id="cd07377">
    <property type="entry name" value="WHTH_GntR"/>
    <property type="match status" value="1"/>
</dbReference>
<dbReference type="AlphaFoldDB" id="A0A7D7Q3T8"/>
<dbReference type="SUPFAM" id="SSF46785">
    <property type="entry name" value="Winged helix' DNA-binding domain"/>
    <property type="match status" value="1"/>
</dbReference>
<dbReference type="InterPro" id="IPR011711">
    <property type="entry name" value="GntR_C"/>
</dbReference>
<evidence type="ECO:0000256" key="3">
    <source>
        <dbReference type="ARBA" id="ARBA00023163"/>
    </source>
</evidence>
<dbReference type="InterPro" id="IPR000524">
    <property type="entry name" value="Tscrpt_reg_HTH_GntR"/>
</dbReference>